<evidence type="ECO:0000256" key="14">
    <source>
        <dbReference type="ARBA" id="ARBA00023303"/>
    </source>
</evidence>
<dbReference type="STRING" id="623744.A0A553RLI5"/>
<keyword evidence="7" id="KW-0406">Ion transport</keyword>
<keyword evidence="14" id="KW-0407">Ion channel</keyword>
<comment type="caution">
    <text evidence="23">The sequence shown here is derived from an EMBL/GenBank/DDBJ whole genome shotgun (WGS) entry which is preliminary data.</text>
</comment>
<dbReference type="GO" id="GO:0005230">
    <property type="term" value="F:extracellular ligand-gated monoatomic ion channel activity"/>
    <property type="evidence" value="ECO:0007669"/>
    <property type="project" value="InterPro"/>
</dbReference>
<dbReference type="FunFam" id="2.70.170.10:FF:000017">
    <property type="entry name" value="5-hydroxytryptamine receptor 3A"/>
    <property type="match status" value="1"/>
</dbReference>
<evidence type="ECO:0000256" key="19">
    <source>
        <dbReference type="ARBA" id="ARBA00037540"/>
    </source>
</evidence>
<dbReference type="Pfam" id="PF02932">
    <property type="entry name" value="Neur_chan_memb"/>
    <property type="match status" value="1"/>
</dbReference>
<comment type="subcellular location">
    <subcellularLocation>
        <location evidence="15">Postsynaptic cell membrane</location>
        <topology evidence="15">Multi-pass membrane protein</topology>
    </subcellularLocation>
</comment>
<feature type="domain" description="Neurotransmitter-gated ion-channel transmembrane" evidence="22">
    <location>
        <begin position="194"/>
        <end position="259"/>
    </location>
</feature>
<comment type="catalytic activity">
    <reaction evidence="18">
        <text>Ca(2+)(in) = Ca(2+)(out)</text>
        <dbReference type="Rhea" id="RHEA:29671"/>
        <dbReference type="ChEBI" id="CHEBI:29108"/>
    </reaction>
</comment>
<comment type="catalytic activity">
    <reaction evidence="16">
        <text>K(+)(in) = K(+)(out)</text>
        <dbReference type="Rhea" id="RHEA:29463"/>
        <dbReference type="ChEBI" id="CHEBI:29103"/>
    </reaction>
</comment>
<evidence type="ECO:0000256" key="2">
    <source>
        <dbReference type="ARBA" id="ARBA00022475"/>
    </source>
</evidence>
<feature type="transmembrane region" description="Helical" evidence="20">
    <location>
        <begin position="227"/>
        <end position="254"/>
    </location>
</feature>
<keyword evidence="3 20" id="KW-0812">Transmembrane</keyword>
<dbReference type="GO" id="GO:0004888">
    <property type="term" value="F:transmembrane signaling receptor activity"/>
    <property type="evidence" value="ECO:0007669"/>
    <property type="project" value="InterPro"/>
</dbReference>
<dbReference type="Gene3D" id="1.20.58.390">
    <property type="entry name" value="Neurotransmitter-gated ion-channel transmembrane domain"/>
    <property type="match status" value="1"/>
</dbReference>
<evidence type="ECO:0000256" key="15">
    <source>
        <dbReference type="ARBA" id="ARBA00034104"/>
    </source>
</evidence>
<proteinExistence type="predicted"/>
<evidence type="ECO:0000256" key="18">
    <source>
        <dbReference type="ARBA" id="ARBA00036634"/>
    </source>
</evidence>
<dbReference type="PROSITE" id="PS00236">
    <property type="entry name" value="NEUROTR_ION_CHANNEL"/>
    <property type="match status" value="1"/>
</dbReference>
<comment type="function">
    <text evidence="19">Forms serotonin (5-hydroxytryptamine/5-HT3)-activated cation-selective channel complexes, which when activated cause fast, depolarizing responses in neurons.</text>
</comment>
<dbReference type="InterPro" id="IPR006029">
    <property type="entry name" value="Neurotrans-gated_channel_TM"/>
</dbReference>
<dbReference type="OrthoDB" id="6097796at2759"/>
<dbReference type="SUPFAM" id="SSF90112">
    <property type="entry name" value="Neurotransmitter-gated ion-channel transmembrane pore"/>
    <property type="match status" value="1"/>
</dbReference>
<dbReference type="Proteomes" id="UP000316079">
    <property type="component" value="Unassembled WGS sequence"/>
</dbReference>
<dbReference type="Gene3D" id="2.70.170.10">
    <property type="entry name" value="Neurotransmitter-gated ion-channel ligand-binding domain"/>
    <property type="match status" value="1"/>
</dbReference>
<feature type="transmembrane region" description="Helical" evidence="20">
    <location>
        <begin position="198"/>
        <end position="215"/>
    </location>
</feature>
<evidence type="ECO:0000256" key="16">
    <source>
        <dbReference type="ARBA" id="ARBA00034430"/>
    </source>
</evidence>
<keyword evidence="24" id="KW-1185">Reference proteome</keyword>
<organism evidence="23 24">
    <name type="scientific">Danionella cerebrum</name>
    <dbReference type="NCBI Taxonomy" id="2873325"/>
    <lineage>
        <taxon>Eukaryota</taxon>
        <taxon>Metazoa</taxon>
        <taxon>Chordata</taxon>
        <taxon>Craniata</taxon>
        <taxon>Vertebrata</taxon>
        <taxon>Euteleostomi</taxon>
        <taxon>Actinopterygii</taxon>
        <taxon>Neopterygii</taxon>
        <taxon>Teleostei</taxon>
        <taxon>Ostariophysi</taxon>
        <taxon>Cypriniformes</taxon>
        <taxon>Danionidae</taxon>
        <taxon>Danioninae</taxon>
        <taxon>Danionella</taxon>
    </lineage>
</organism>
<dbReference type="InterPro" id="IPR006201">
    <property type="entry name" value="Neur_channel"/>
</dbReference>
<dbReference type="InterPro" id="IPR018000">
    <property type="entry name" value="Neurotransmitter_ion_chnl_CS"/>
</dbReference>
<evidence type="ECO:0000256" key="11">
    <source>
        <dbReference type="ARBA" id="ARBA00023180"/>
    </source>
</evidence>
<keyword evidence="12" id="KW-0628">Postsynaptic cell membrane</keyword>
<gene>
    <name evidence="23" type="ORF">DNTS_028683</name>
</gene>
<reference evidence="23 24" key="1">
    <citation type="journal article" date="2019" name="Sci. Data">
        <title>Hybrid genome assembly and annotation of Danionella translucida.</title>
        <authorList>
            <person name="Kadobianskyi M."/>
            <person name="Schulze L."/>
            <person name="Schuelke M."/>
            <person name="Judkewitz B."/>
        </authorList>
    </citation>
    <scope>NUCLEOTIDE SEQUENCE [LARGE SCALE GENOMIC DNA]</scope>
    <source>
        <strain evidence="23 24">Bolton</strain>
    </source>
</reference>
<keyword evidence="4" id="KW-0732">Signal</keyword>
<keyword evidence="1" id="KW-0813">Transport</keyword>
<evidence type="ECO:0000256" key="13">
    <source>
        <dbReference type="ARBA" id="ARBA00023286"/>
    </source>
</evidence>
<evidence type="ECO:0000259" key="21">
    <source>
        <dbReference type="Pfam" id="PF02931"/>
    </source>
</evidence>
<protein>
    <recommendedName>
        <fullName evidence="25">Neurotransmitter-gated ion-channel ligand-binding domain-containing protein</fullName>
    </recommendedName>
</protein>
<dbReference type="GO" id="GO:0045211">
    <property type="term" value="C:postsynaptic membrane"/>
    <property type="evidence" value="ECO:0007669"/>
    <property type="project" value="UniProtKB-SubCell"/>
</dbReference>
<dbReference type="InterPro" id="IPR038050">
    <property type="entry name" value="Neuro_actylchol_rec"/>
</dbReference>
<dbReference type="InterPro" id="IPR036719">
    <property type="entry name" value="Neuro-gated_channel_TM_sf"/>
</dbReference>
<evidence type="ECO:0000256" key="3">
    <source>
        <dbReference type="ARBA" id="ARBA00022692"/>
    </source>
</evidence>
<feature type="transmembrane region" description="Helical" evidence="20">
    <location>
        <begin position="312"/>
        <end position="334"/>
    </location>
</feature>
<dbReference type="EMBL" id="SRMA01016125">
    <property type="protein sequence ID" value="TRZ03042.1"/>
    <property type="molecule type" value="Genomic_DNA"/>
</dbReference>
<evidence type="ECO:0000256" key="9">
    <source>
        <dbReference type="ARBA" id="ARBA00023157"/>
    </source>
</evidence>
<keyword evidence="9" id="KW-1015">Disulfide bond</keyword>
<dbReference type="InterPro" id="IPR036734">
    <property type="entry name" value="Neur_chan_lig-bd_sf"/>
</dbReference>
<keyword evidence="5 20" id="KW-1133">Transmembrane helix</keyword>
<dbReference type="PANTHER" id="PTHR18945">
    <property type="entry name" value="NEUROTRANSMITTER GATED ION CHANNEL"/>
    <property type="match status" value="1"/>
</dbReference>
<comment type="catalytic activity">
    <reaction evidence="17">
        <text>Na(+)(in) = Na(+)(out)</text>
        <dbReference type="Rhea" id="RHEA:34963"/>
        <dbReference type="ChEBI" id="CHEBI:29101"/>
    </reaction>
</comment>
<evidence type="ECO:0000256" key="17">
    <source>
        <dbReference type="ARBA" id="ARBA00036239"/>
    </source>
</evidence>
<evidence type="ECO:0000256" key="20">
    <source>
        <dbReference type="SAM" id="Phobius"/>
    </source>
</evidence>
<evidence type="ECO:0000259" key="22">
    <source>
        <dbReference type="Pfam" id="PF02932"/>
    </source>
</evidence>
<feature type="domain" description="Neurotransmitter-gated ion-channel ligand-binding" evidence="21">
    <location>
        <begin position="3"/>
        <end position="176"/>
    </location>
</feature>
<dbReference type="AlphaFoldDB" id="A0A553RLI5"/>
<keyword evidence="2" id="KW-1003">Cell membrane</keyword>
<dbReference type="SUPFAM" id="SSF63712">
    <property type="entry name" value="Nicotinic receptor ligand binding domain-like"/>
    <property type="match status" value="1"/>
</dbReference>
<evidence type="ECO:0000256" key="10">
    <source>
        <dbReference type="ARBA" id="ARBA00023170"/>
    </source>
</evidence>
<dbReference type="Pfam" id="PF02931">
    <property type="entry name" value="Neur_chan_LBD"/>
    <property type="match status" value="1"/>
</dbReference>
<evidence type="ECO:0000256" key="4">
    <source>
        <dbReference type="ARBA" id="ARBA00022729"/>
    </source>
</evidence>
<evidence type="ECO:0000256" key="12">
    <source>
        <dbReference type="ARBA" id="ARBA00023257"/>
    </source>
</evidence>
<name>A0A553RLI5_9TELE</name>
<keyword evidence="11" id="KW-0325">Glycoprotein</keyword>
<keyword evidence="10" id="KW-0675">Receptor</keyword>
<evidence type="ECO:0008006" key="25">
    <source>
        <dbReference type="Google" id="ProtNLM"/>
    </source>
</evidence>
<dbReference type="InterPro" id="IPR006202">
    <property type="entry name" value="Neur_chan_lig-bd"/>
</dbReference>
<evidence type="ECO:0000256" key="7">
    <source>
        <dbReference type="ARBA" id="ARBA00023065"/>
    </source>
</evidence>
<evidence type="ECO:0000256" key="8">
    <source>
        <dbReference type="ARBA" id="ARBA00023136"/>
    </source>
</evidence>
<keyword evidence="6" id="KW-0770">Synapse</keyword>
<evidence type="ECO:0000256" key="6">
    <source>
        <dbReference type="ARBA" id="ARBA00023018"/>
    </source>
</evidence>
<evidence type="ECO:0000256" key="1">
    <source>
        <dbReference type="ARBA" id="ARBA00022448"/>
    </source>
</evidence>
<sequence length="335" mass="37292">MTSLRPVDNWQNAVTIFTDLYLISITEVNEKAQSISTQITVAHGWGSDFTLWNPDDFCGMKTCTVTKDMIWTPDIMIAESIKTEYATPDNQNVMLKAEGIVVLKKVLAATTACKMNLFLFPFDVQSCTFTLQSPVFPIDELKVNPFSDATFLTQTSQKAFQTEGEWELLNISISKSTIAPMGDVLDQLVYKCNGGEKLGFKVTLLLAISVLLLLLKDMLPSTAKAIPLIGVYCIVIFTLIGISILETILVSFLMSKGNDNDIAAAMRSISDLTANVKNSEDTFSNKIEEHPKTPVLQKKCVNWTKVARAVDLIFFILYVITVILFLILLSKAWFE</sequence>
<keyword evidence="13" id="KW-1071">Ligand-gated ion channel</keyword>
<evidence type="ECO:0000313" key="24">
    <source>
        <dbReference type="Proteomes" id="UP000316079"/>
    </source>
</evidence>
<accession>A0A553RLI5</accession>
<evidence type="ECO:0000313" key="23">
    <source>
        <dbReference type="EMBL" id="TRZ03042.1"/>
    </source>
</evidence>
<evidence type="ECO:0000256" key="5">
    <source>
        <dbReference type="ARBA" id="ARBA00022989"/>
    </source>
</evidence>
<keyword evidence="8 20" id="KW-0472">Membrane</keyword>